<dbReference type="AlphaFoldDB" id="A0A9D3VHX8"/>
<feature type="domain" description="Putative plant transposon protein" evidence="1">
    <location>
        <begin position="57"/>
        <end position="171"/>
    </location>
</feature>
<evidence type="ECO:0000313" key="2">
    <source>
        <dbReference type="EMBL" id="KAH1082572.1"/>
    </source>
</evidence>
<gene>
    <name evidence="2" type="ORF">J1N35_022333</name>
</gene>
<evidence type="ECO:0000313" key="3">
    <source>
        <dbReference type="Proteomes" id="UP000828251"/>
    </source>
</evidence>
<evidence type="ECO:0000259" key="1">
    <source>
        <dbReference type="Pfam" id="PF20167"/>
    </source>
</evidence>
<organism evidence="2 3">
    <name type="scientific">Gossypium stocksii</name>
    <dbReference type="NCBI Taxonomy" id="47602"/>
    <lineage>
        <taxon>Eukaryota</taxon>
        <taxon>Viridiplantae</taxon>
        <taxon>Streptophyta</taxon>
        <taxon>Embryophyta</taxon>
        <taxon>Tracheophyta</taxon>
        <taxon>Spermatophyta</taxon>
        <taxon>Magnoliopsida</taxon>
        <taxon>eudicotyledons</taxon>
        <taxon>Gunneridae</taxon>
        <taxon>Pentapetalae</taxon>
        <taxon>rosids</taxon>
        <taxon>malvids</taxon>
        <taxon>Malvales</taxon>
        <taxon>Malvaceae</taxon>
        <taxon>Malvoideae</taxon>
        <taxon>Gossypium</taxon>
    </lineage>
</organism>
<keyword evidence="3" id="KW-1185">Reference proteome</keyword>
<accession>A0A9D3VHX8</accession>
<proteinExistence type="predicted"/>
<sequence>MARNTPSSLPTKTCFNKTVEEKYWKNIVKRPFCFEKGFLFQDSTFLGYDTSISSIVEKHGWKLFCSHSGNVLPKMVREFYTHLTSPNNAFIYVRVVPVQFDKDFINSHYNLPERPDEHSEFIAKITTKGLQQVLQDLCIEGTKWTISRHNCYTIDRVALKPHCKVWYHFLKS</sequence>
<dbReference type="EMBL" id="JAIQCV010000007">
    <property type="protein sequence ID" value="KAH1082572.1"/>
    <property type="molecule type" value="Genomic_DNA"/>
</dbReference>
<comment type="caution">
    <text evidence="2">The sequence shown here is derived from an EMBL/GenBank/DDBJ whole genome shotgun (WGS) entry which is preliminary data.</text>
</comment>
<dbReference type="InterPro" id="IPR046796">
    <property type="entry name" value="Transposase_32_dom"/>
</dbReference>
<name>A0A9D3VHX8_9ROSI</name>
<dbReference type="Proteomes" id="UP000828251">
    <property type="component" value="Unassembled WGS sequence"/>
</dbReference>
<reference evidence="2 3" key="1">
    <citation type="journal article" date="2021" name="Plant Biotechnol. J.">
        <title>Multi-omics assisted identification of the key and species-specific regulatory components of drought-tolerant mechanisms in Gossypium stocksii.</title>
        <authorList>
            <person name="Yu D."/>
            <person name="Ke L."/>
            <person name="Zhang D."/>
            <person name="Wu Y."/>
            <person name="Sun Y."/>
            <person name="Mei J."/>
            <person name="Sun J."/>
            <person name="Sun Y."/>
        </authorList>
    </citation>
    <scope>NUCLEOTIDE SEQUENCE [LARGE SCALE GENOMIC DNA]</scope>
    <source>
        <strain evidence="3">cv. E1</strain>
        <tissue evidence="2">Leaf</tissue>
    </source>
</reference>
<dbReference type="Pfam" id="PF20167">
    <property type="entry name" value="Transposase_32"/>
    <property type="match status" value="1"/>
</dbReference>
<protein>
    <recommendedName>
        <fullName evidence="1">Putative plant transposon protein domain-containing protein</fullName>
    </recommendedName>
</protein>
<dbReference type="OrthoDB" id="990541at2759"/>